<dbReference type="Proteomes" id="UP000294530">
    <property type="component" value="Unassembled WGS sequence"/>
</dbReference>
<accession>A0A976IJD3</accession>
<evidence type="ECO:0000313" key="2">
    <source>
        <dbReference type="Proteomes" id="UP000294530"/>
    </source>
</evidence>
<dbReference type="GeneID" id="94349256"/>
<sequence length="680" mass="77829">MLSSKFSRTRLRCQSQRQFWGHPSNFLAWVGFNNRTNSCPSLVPSSSSKDELPAITPSLPQALPLTNHLAAKCNVRPSLPADVAVPKLQKLVDDCKRKSAAQALDRLLHKIRHVPFLTQLLDAWLVVSQCRPFVVETDMSFRVRLATAEDVTTEKPPRLFQIVPANIFAQLSSKIPARSMFVGSTSIQNSDNAAVVVGNDAHVMSFFIQSLHRMNEHKLVVTFFEAYDRDRILWLQEHRLREAANDYSTDGQGTDDSISELNKKFTPSLKALELPRVAHSCYIQSLAALKHQKKILRLFDNENYQLNKMCRTTLNLSVLLHACHSERNGELARKAIDTITIQSPLAVIPLSCYELAIRANLLDRKHHERELLAAVHLAKALHNDGGYLLKPDIWSGLIKVSLKRNRPDLALEIFKSYPNHRISEHQTNFRQVLRVACRTPDRTALEMMQFCWAPYINDLANKAIMLERKAYQDAISLKNLNAKELLLGDIALITSIPAWKNNVEADLLNMMLWEMLKHSHAMPSIVEVLNVMETTRSKGRTAVLRSVVVAQIDHDMAQNEILSRTAVERSLEFWKEHPSVLDSPGFLVRLLLDKCLEHRWDDECEFLVDYMLELGLYRIPFITIIKMMKDFENRGRFEANARIGQKLLQRLSETNRQKLYDRFLRVLSDELLSPRAIRQS</sequence>
<reference evidence="1 2" key="1">
    <citation type="journal article" date="2021" name="Genome Biol.">
        <title>AFLAP: assembly-free linkage analysis pipeline using k-mers from genome sequencing data.</title>
        <authorList>
            <person name="Fletcher K."/>
            <person name="Zhang L."/>
            <person name="Gil J."/>
            <person name="Han R."/>
            <person name="Cavanaugh K."/>
            <person name="Michelmore R."/>
        </authorList>
    </citation>
    <scope>NUCLEOTIDE SEQUENCE [LARGE SCALE GENOMIC DNA]</scope>
    <source>
        <strain evidence="1 2">SF5</strain>
    </source>
</reference>
<dbReference type="KEGG" id="blac:94349256"/>
<dbReference type="EMBL" id="SHOA02000001">
    <property type="protein sequence ID" value="TDH72916.1"/>
    <property type="molecule type" value="Genomic_DNA"/>
</dbReference>
<organism evidence="1 2">
    <name type="scientific">Bremia lactucae</name>
    <name type="common">Lettuce downy mildew</name>
    <dbReference type="NCBI Taxonomy" id="4779"/>
    <lineage>
        <taxon>Eukaryota</taxon>
        <taxon>Sar</taxon>
        <taxon>Stramenopiles</taxon>
        <taxon>Oomycota</taxon>
        <taxon>Peronosporomycetes</taxon>
        <taxon>Peronosporales</taxon>
        <taxon>Peronosporaceae</taxon>
        <taxon>Bremia</taxon>
    </lineage>
</organism>
<protein>
    <submittedName>
        <fullName evidence="1">Uncharacterized protein</fullName>
    </submittedName>
</protein>
<proteinExistence type="predicted"/>
<evidence type="ECO:0000313" key="1">
    <source>
        <dbReference type="EMBL" id="TDH72916.1"/>
    </source>
</evidence>
<gene>
    <name evidence="1" type="ORF">CCR75_005504</name>
</gene>
<dbReference type="OrthoDB" id="116851at2759"/>
<dbReference type="RefSeq" id="XP_067822415.1">
    <property type="nucleotide sequence ID" value="XM_067963585.1"/>
</dbReference>
<comment type="caution">
    <text evidence="1">The sequence shown here is derived from an EMBL/GenBank/DDBJ whole genome shotgun (WGS) entry which is preliminary data.</text>
</comment>
<keyword evidence="2" id="KW-1185">Reference proteome</keyword>
<dbReference type="AlphaFoldDB" id="A0A976IJD3"/>
<name>A0A976IJD3_BRELC</name>